<dbReference type="AlphaFoldDB" id="A0A0F2M2R5"/>
<organism evidence="1 2">
    <name type="scientific">Sporothrix schenckii 1099-18</name>
    <dbReference type="NCBI Taxonomy" id="1397361"/>
    <lineage>
        <taxon>Eukaryota</taxon>
        <taxon>Fungi</taxon>
        <taxon>Dikarya</taxon>
        <taxon>Ascomycota</taxon>
        <taxon>Pezizomycotina</taxon>
        <taxon>Sordariomycetes</taxon>
        <taxon>Sordariomycetidae</taxon>
        <taxon>Ophiostomatales</taxon>
        <taxon>Ophiostomataceae</taxon>
        <taxon>Sporothrix</taxon>
    </lineage>
</organism>
<protein>
    <submittedName>
        <fullName evidence="1">Uncharacterized protein</fullName>
    </submittedName>
</protein>
<reference evidence="1 2" key="2">
    <citation type="journal article" date="2015" name="Eukaryot. Cell">
        <title>Asexual propagation of a virulent clone complex in a human and feline outbreak of sporotrichosis.</title>
        <authorList>
            <person name="Teixeira Mde M."/>
            <person name="Rodrigues A.M."/>
            <person name="Tsui C.K."/>
            <person name="de Almeida L.G."/>
            <person name="Van Diepeningen A.D."/>
            <person name="van den Ende B.G."/>
            <person name="Fernandes G.F."/>
            <person name="Kano R."/>
            <person name="Hamelin R.C."/>
            <person name="Lopes-Bezerra L.M."/>
            <person name="Vasconcelos A.T."/>
            <person name="de Hoog S."/>
            <person name="de Camargo Z.P."/>
            <person name="Felipe M.S."/>
        </authorList>
    </citation>
    <scope>NUCLEOTIDE SEQUENCE [LARGE SCALE GENOMIC DNA]</scope>
    <source>
        <strain evidence="1 2">1099-18</strain>
    </source>
</reference>
<name>A0A0F2M2R5_SPOSC</name>
<comment type="caution">
    <text evidence="1">The sequence shown here is derived from an EMBL/GenBank/DDBJ whole genome shotgun (WGS) entry which is preliminary data.</text>
</comment>
<reference evidence="1 2" key="1">
    <citation type="journal article" date="2014" name="BMC Genomics">
        <title>Comparative genomics of the major fungal agents of human and animal Sporotrichosis: Sporothrix schenckii and Sporothrix brasiliensis.</title>
        <authorList>
            <person name="Teixeira M.M."/>
            <person name="de Almeida L.G."/>
            <person name="Kubitschek-Barreira P."/>
            <person name="Alves F.L."/>
            <person name="Kioshima E.S."/>
            <person name="Abadio A.K."/>
            <person name="Fernandes L."/>
            <person name="Derengowski L.S."/>
            <person name="Ferreira K.S."/>
            <person name="Souza R.C."/>
            <person name="Ruiz J.C."/>
            <person name="de Andrade N.C."/>
            <person name="Paes H.C."/>
            <person name="Nicola A.M."/>
            <person name="Albuquerque P."/>
            <person name="Gerber A.L."/>
            <person name="Martins V.P."/>
            <person name="Peconick L.D."/>
            <person name="Neto A.V."/>
            <person name="Chaucanez C.B."/>
            <person name="Silva P.A."/>
            <person name="Cunha O.L."/>
            <person name="de Oliveira F.F."/>
            <person name="dos Santos T.C."/>
            <person name="Barros A.L."/>
            <person name="Soares M.A."/>
            <person name="de Oliveira L.M."/>
            <person name="Marini M.M."/>
            <person name="Villalobos-Duno H."/>
            <person name="Cunha M.M."/>
            <person name="de Hoog S."/>
            <person name="da Silveira J.F."/>
            <person name="Henrissat B."/>
            <person name="Nino-Vega G.A."/>
            <person name="Cisalpino P.S."/>
            <person name="Mora-Montes H.M."/>
            <person name="Almeida S.R."/>
            <person name="Stajich J.E."/>
            <person name="Lopes-Bezerra L.M."/>
            <person name="Vasconcelos A.T."/>
            <person name="Felipe M.S."/>
        </authorList>
    </citation>
    <scope>NUCLEOTIDE SEQUENCE [LARGE SCALE GENOMIC DNA]</scope>
    <source>
        <strain evidence="1 2">1099-18</strain>
    </source>
</reference>
<evidence type="ECO:0000313" key="1">
    <source>
        <dbReference type="EMBL" id="KJR83982.1"/>
    </source>
</evidence>
<dbReference type="RefSeq" id="XP_016586658.1">
    <property type="nucleotide sequence ID" value="XM_016727325.1"/>
</dbReference>
<dbReference type="Proteomes" id="UP000033710">
    <property type="component" value="Unassembled WGS sequence"/>
</dbReference>
<gene>
    <name evidence="1" type="ORF">SPSK_00352</name>
</gene>
<dbReference type="EMBL" id="AXCR01000008">
    <property type="protein sequence ID" value="KJR83982.1"/>
    <property type="molecule type" value="Genomic_DNA"/>
</dbReference>
<dbReference type="GeneID" id="27662602"/>
<dbReference type="VEuPathDB" id="FungiDB:SPSK_00352"/>
<sequence length="104" mass="11818">MAFLDRIINTAFVARLLSYSRSMHAFVRSNFYIFSRRLYVFVGDERRLPLPTTTAVDDCIAHRASGTLPLFRPAGGGRCLANETRMFYARCCTMAMLMGGRLRV</sequence>
<dbReference type="KEGG" id="ssck:SPSK_00352"/>
<proteinExistence type="predicted"/>
<accession>A0A0F2M2R5</accession>
<evidence type="ECO:0000313" key="2">
    <source>
        <dbReference type="Proteomes" id="UP000033710"/>
    </source>
</evidence>